<evidence type="ECO:0000256" key="4">
    <source>
        <dbReference type="ARBA" id="ARBA00023008"/>
    </source>
</evidence>
<evidence type="ECO:0000256" key="6">
    <source>
        <dbReference type="SAM" id="Phobius"/>
    </source>
</evidence>
<evidence type="ECO:0000259" key="8">
    <source>
        <dbReference type="Pfam" id="PF04234"/>
    </source>
</evidence>
<dbReference type="EMBL" id="JBHSBC010000012">
    <property type="protein sequence ID" value="MFC3980841.1"/>
    <property type="molecule type" value="Genomic_DNA"/>
</dbReference>
<dbReference type="InterPro" id="IPR032694">
    <property type="entry name" value="CopC/D"/>
</dbReference>
<reference evidence="10" key="1">
    <citation type="journal article" date="2019" name="Int. J. Syst. Evol. Microbiol.">
        <title>The Global Catalogue of Microorganisms (GCM) 10K type strain sequencing project: providing services to taxonomists for standard genome sequencing and annotation.</title>
        <authorList>
            <consortium name="The Broad Institute Genomics Platform"/>
            <consortium name="The Broad Institute Genome Sequencing Center for Infectious Disease"/>
            <person name="Wu L."/>
            <person name="Ma J."/>
        </authorList>
    </citation>
    <scope>NUCLEOTIDE SEQUENCE [LARGE SCALE GENOMIC DNA]</scope>
    <source>
        <strain evidence="10">TBRC 7912</strain>
    </source>
</reference>
<feature type="domain" description="CopC" evidence="8">
    <location>
        <begin position="32"/>
        <end position="122"/>
    </location>
</feature>
<dbReference type="PANTHER" id="PTHR34820">
    <property type="entry name" value="INNER MEMBRANE PROTEIN YEBZ"/>
    <property type="match status" value="1"/>
</dbReference>
<evidence type="ECO:0000313" key="9">
    <source>
        <dbReference type="EMBL" id="MFC3980841.1"/>
    </source>
</evidence>
<keyword evidence="10" id="KW-1185">Reference proteome</keyword>
<keyword evidence="6" id="KW-1133">Transmembrane helix</keyword>
<name>A0ABV8EYU5_9ACTN</name>
<evidence type="ECO:0000256" key="1">
    <source>
        <dbReference type="ARBA" id="ARBA00004196"/>
    </source>
</evidence>
<evidence type="ECO:0000256" key="2">
    <source>
        <dbReference type="ARBA" id="ARBA00022723"/>
    </source>
</evidence>
<gene>
    <name evidence="9" type="ORF">ACFOYY_11965</name>
</gene>
<feature type="transmembrane region" description="Helical" evidence="6">
    <location>
        <begin position="163"/>
        <end position="181"/>
    </location>
</feature>
<keyword evidence="6" id="KW-0812">Transmembrane</keyword>
<accession>A0ABV8EYU5</accession>
<evidence type="ECO:0000313" key="10">
    <source>
        <dbReference type="Proteomes" id="UP001595698"/>
    </source>
</evidence>
<proteinExistence type="predicted"/>
<dbReference type="Proteomes" id="UP001595698">
    <property type="component" value="Unassembled WGS sequence"/>
</dbReference>
<dbReference type="Pfam" id="PF04234">
    <property type="entry name" value="CopC"/>
    <property type="match status" value="1"/>
</dbReference>
<evidence type="ECO:0000256" key="3">
    <source>
        <dbReference type="ARBA" id="ARBA00022729"/>
    </source>
</evidence>
<dbReference type="InterPro" id="IPR007348">
    <property type="entry name" value="CopC_dom"/>
</dbReference>
<dbReference type="SUPFAM" id="SSF81296">
    <property type="entry name" value="E set domains"/>
    <property type="match status" value="1"/>
</dbReference>
<sequence>MAYLPQFMRRMVLAVAGCGVLLVLTAPAALAHDQLRSSSPAKNAEVSSPERIELVFSSRVHFPAVVLRRTDNTQAPLGTPRTEGPKVTADVTQPLAPGGYVIAWRVVSSDGHPIEGEIPFTVTGSGEPSAPGESVAPTASAVQVSASPAPAAAGEEAPSGIPWWIWAALAALAAIGAVVWYRTPRHDRPTPEE</sequence>
<comment type="subcellular location">
    <subcellularLocation>
        <location evidence="1">Cell envelope</location>
    </subcellularLocation>
</comment>
<organism evidence="9 10">
    <name type="scientific">Streptosporangium jomthongense</name>
    <dbReference type="NCBI Taxonomy" id="1193683"/>
    <lineage>
        <taxon>Bacteria</taxon>
        <taxon>Bacillati</taxon>
        <taxon>Actinomycetota</taxon>
        <taxon>Actinomycetes</taxon>
        <taxon>Streptosporangiales</taxon>
        <taxon>Streptosporangiaceae</taxon>
        <taxon>Streptosporangium</taxon>
    </lineage>
</organism>
<evidence type="ECO:0000256" key="5">
    <source>
        <dbReference type="SAM" id="MobiDB-lite"/>
    </source>
</evidence>
<feature type="signal peptide" evidence="7">
    <location>
        <begin position="1"/>
        <end position="31"/>
    </location>
</feature>
<dbReference type="InterPro" id="IPR014756">
    <property type="entry name" value="Ig_E-set"/>
</dbReference>
<keyword evidence="2" id="KW-0479">Metal-binding</keyword>
<dbReference type="InterPro" id="IPR014755">
    <property type="entry name" value="Cu-Rt/internalin_Ig-like"/>
</dbReference>
<comment type="caution">
    <text evidence="9">The sequence shown here is derived from an EMBL/GenBank/DDBJ whole genome shotgun (WGS) entry which is preliminary data.</text>
</comment>
<keyword evidence="4" id="KW-0186">Copper</keyword>
<dbReference type="RefSeq" id="WP_386189807.1">
    <property type="nucleotide sequence ID" value="NZ_JBHSBC010000012.1"/>
</dbReference>
<keyword evidence="6" id="KW-0472">Membrane</keyword>
<dbReference type="Gene3D" id="2.60.40.1220">
    <property type="match status" value="1"/>
</dbReference>
<feature type="chain" id="PRO_5045888190" evidence="7">
    <location>
        <begin position="32"/>
        <end position="193"/>
    </location>
</feature>
<feature type="region of interest" description="Disordered" evidence="5">
    <location>
        <begin position="71"/>
        <end position="90"/>
    </location>
</feature>
<keyword evidence="3 7" id="KW-0732">Signal</keyword>
<protein>
    <submittedName>
        <fullName evidence="9">Copper resistance protein CopC</fullName>
    </submittedName>
</protein>
<dbReference type="PANTHER" id="PTHR34820:SF4">
    <property type="entry name" value="INNER MEMBRANE PROTEIN YEBZ"/>
    <property type="match status" value="1"/>
</dbReference>
<evidence type="ECO:0000256" key="7">
    <source>
        <dbReference type="SAM" id="SignalP"/>
    </source>
</evidence>